<dbReference type="Pfam" id="PF02518">
    <property type="entry name" value="HATPase_c"/>
    <property type="match status" value="1"/>
</dbReference>
<gene>
    <name evidence="13" type="primary">fixL</name>
    <name evidence="13" type="ORF">KL86SPO_40628</name>
</gene>
<dbReference type="SUPFAM" id="SSF47384">
    <property type="entry name" value="Homodimeric domain of signal transducing histidine kinase"/>
    <property type="match status" value="1"/>
</dbReference>
<dbReference type="InterPro" id="IPR001610">
    <property type="entry name" value="PAC"/>
</dbReference>
<evidence type="ECO:0000256" key="7">
    <source>
        <dbReference type="ARBA" id="ARBA00022840"/>
    </source>
</evidence>
<accession>A0A212LX44</accession>
<dbReference type="SMART" id="SM00086">
    <property type="entry name" value="PAC"/>
    <property type="match status" value="1"/>
</dbReference>
<dbReference type="PRINTS" id="PR00344">
    <property type="entry name" value="BCTRLSENSOR"/>
</dbReference>
<evidence type="ECO:0000259" key="10">
    <source>
        <dbReference type="PROSITE" id="PS50109"/>
    </source>
</evidence>
<dbReference type="GO" id="GO:0005524">
    <property type="term" value="F:ATP binding"/>
    <property type="evidence" value="ECO:0007669"/>
    <property type="project" value="UniProtKB-KW"/>
</dbReference>
<dbReference type="InterPro" id="IPR035965">
    <property type="entry name" value="PAS-like_dom_sf"/>
</dbReference>
<dbReference type="PROSITE" id="PS50113">
    <property type="entry name" value="PAC"/>
    <property type="match status" value="1"/>
</dbReference>
<dbReference type="PROSITE" id="PS50109">
    <property type="entry name" value="HIS_KIN"/>
    <property type="match status" value="1"/>
</dbReference>
<evidence type="ECO:0000256" key="6">
    <source>
        <dbReference type="ARBA" id="ARBA00022777"/>
    </source>
</evidence>
<dbReference type="InterPro" id="IPR003594">
    <property type="entry name" value="HATPase_dom"/>
</dbReference>
<evidence type="ECO:0000259" key="11">
    <source>
        <dbReference type="PROSITE" id="PS50112"/>
    </source>
</evidence>
<protein>
    <recommendedName>
        <fullName evidence="2">histidine kinase</fullName>
        <ecNumber evidence="2">2.7.13.3</ecNumber>
    </recommendedName>
</protein>
<feature type="domain" description="Histidine kinase" evidence="10">
    <location>
        <begin position="738"/>
        <end position="956"/>
    </location>
</feature>
<proteinExistence type="predicted"/>
<keyword evidence="3" id="KW-0597">Phosphoprotein</keyword>
<dbReference type="InterPro" id="IPR036890">
    <property type="entry name" value="HATPase_C_sf"/>
</dbReference>
<dbReference type="SUPFAM" id="SSF55874">
    <property type="entry name" value="ATPase domain of HSP90 chaperone/DNA topoisomerase II/histidine kinase"/>
    <property type="match status" value="1"/>
</dbReference>
<dbReference type="SUPFAM" id="SSF55781">
    <property type="entry name" value="GAF domain-like"/>
    <property type="match status" value="1"/>
</dbReference>
<name>A0A212LX44_9FIRM</name>
<evidence type="ECO:0000256" key="4">
    <source>
        <dbReference type="ARBA" id="ARBA00022679"/>
    </source>
</evidence>
<evidence type="ECO:0000256" key="1">
    <source>
        <dbReference type="ARBA" id="ARBA00000085"/>
    </source>
</evidence>
<keyword evidence="8" id="KW-0902">Two-component regulatory system</keyword>
<reference evidence="13" key="1">
    <citation type="submission" date="2016-08" db="EMBL/GenBank/DDBJ databases">
        <authorList>
            <person name="Seilhamer J.J."/>
        </authorList>
    </citation>
    <scope>NUCLEOTIDE SEQUENCE</scope>
    <source>
        <strain evidence="13">86</strain>
    </source>
</reference>
<dbReference type="AlphaFoldDB" id="A0A212LX44"/>
<dbReference type="InterPro" id="IPR003018">
    <property type="entry name" value="GAF"/>
</dbReference>
<dbReference type="InterPro" id="IPR029016">
    <property type="entry name" value="GAF-like_dom_sf"/>
</dbReference>
<dbReference type="PROSITE" id="PS50112">
    <property type="entry name" value="PAS"/>
    <property type="match status" value="1"/>
</dbReference>
<dbReference type="GO" id="GO:0000155">
    <property type="term" value="F:phosphorelay sensor kinase activity"/>
    <property type="evidence" value="ECO:0007669"/>
    <property type="project" value="InterPro"/>
</dbReference>
<evidence type="ECO:0000256" key="5">
    <source>
        <dbReference type="ARBA" id="ARBA00022741"/>
    </source>
</evidence>
<dbReference type="SMART" id="SM00091">
    <property type="entry name" value="PAS"/>
    <property type="match status" value="1"/>
</dbReference>
<dbReference type="InterPro" id="IPR036097">
    <property type="entry name" value="HisK_dim/P_sf"/>
</dbReference>
<dbReference type="SMART" id="SM00388">
    <property type="entry name" value="HisKA"/>
    <property type="match status" value="1"/>
</dbReference>
<keyword evidence="9" id="KW-0175">Coiled coil</keyword>
<dbReference type="Gene3D" id="3.30.450.40">
    <property type="match status" value="1"/>
</dbReference>
<dbReference type="Pfam" id="PF13185">
    <property type="entry name" value="GAF_2"/>
    <property type="match status" value="1"/>
</dbReference>
<dbReference type="InterPro" id="IPR005467">
    <property type="entry name" value="His_kinase_dom"/>
</dbReference>
<dbReference type="Gene3D" id="3.30.450.20">
    <property type="entry name" value="PAS domain"/>
    <property type="match status" value="2"/>
</dbReference>
<dbReference type="InterPro" id="IPR004358">
    <property type="entry name" value="Sig_transdc_His_kin-like_C"/>
</dbReference>
<keyword evidence="6" id="KW-0418">Kinase</keyword>
<sequence>MLLLSVGLLCIYSLDWIYCDQETKRYAWILDNFTERLERTLQSEVNQHTHAIEAVRKFMLAGEAIPDKETFERFARRLLPFYPEIIELSYSDANYIIRYLYPEGAGLSRIGEDLTDISRSPYFLTATLKAEREQIITVNRLPVVKQAGGDVLEYRAPLFVGDNFCGMVWVTVAPITVLHKAVKKVDPALEHNECMYHVEVGVPGGDPFYMANHLADNSPVREFTLTVADVQWQVKTGWSRVPSPSIYIRGLIWGLGISTLSLLLLLINGLIRRQAWLLQAVDQKTRELLLKNKLLELEMQEHRNTEQALRQSEERMATLLAAVPDKLFRVSRAGKILDVEVKKPEDLYMPKAEILNKNIVDVLPAEVWKKFLDAGEKMLTTGEPLTVKYQLAKNNVKKEYESRLAVSEKDEILVIIRDITEQRQDEACERLLTQISAKVLEEASIEDILSYTCEQLAAVFSISFARVSLKTDDGTGKISAVAGRLAKVESGRLRYSEKGRLSRLAIRTGELQVVQHKERLSTWQETLIAESGADKDAIQSEIALPLNLKGSTAGALYLISNIPHYWNEWIVARLQRFAGQLAIAVSAAASRQHRRLLIAGLEAAANAIVITDRDGNIVWVNSAFSVLTGYAEDQAYGRNLMPLSGYPDESFYRQFWQQLQTAAEVWRGESAHSRQDGSLYEEVMTITPVRNNQGEIVNFIAIKEDITEQKLAAAAMEKANALRAQAEKLSSLGTMAAGLAHEINQPLNSIKMIASGMVYAYNKGKERPVSDLMRNVEEISNQADRINRIIMHMRSFIRQDASQAAYCNLNAAVEQSLRIMGSQLTAHGIQIQTELAEHMLLVYAIPTALEELIVNLASNAMQAMDSAECRDKRLLIQTWANQNTVNLKISDTGPGIPAANRSRLFEPFFSSKQGGDNLGLGLPIVQAIVTSCQGTITVVSKENEGAAFLITLPGSRTEAV</sequence>
<evidence type="ECO:0000256" key="9">
    <source>
        <dbReference type="SAM" id="Coils"/>
    </source>
</evidence>
<dbReference type="CDD" id="cd00130">
    <property type="entry name" value="PAS"/>
    <property type="match status" value="1"/>
</dbReference>
<evidence type="ECO:0000256" key="8">
    <source>
        <dbReference type="ARBA" id="ARBA00023012"/>
    </source>
</evidence>
<dbReference type="SMART" id="SM00065">
    <property type="entry name" value="GAF"/>
    <property type="match status" value="1"/>
</dbReference>
<keyword evidence="5" id="KW-0547">Nucleotide-binding</keyword>
<dbReference type="SMART" id="SM00387">
    <property type="entry name" value="HATPase_c"/>
    <property type="match status" value="1"/>
</dbReference>
<dbReference type="Pfam" id="PF00512">
    <property type="entry name" value="HisKA"/>
    <property type="match status" value="1"/>
</dbReference>
<keyword evidence="4 13" id="KW-0808">Transferase</keyword>
<dbReference type="InterPro" id="IPR000700">
    <property type="entry name" value="PAS-assoc_C"/>
</dbReference>
<evidence type="ECO:0000256" key="3">
    <source>
        <dbReference type="ARBA" id="ARBA00022553"/>
    </source>
</evidence>
<comment type="catalytic activity">
    <reaction evidence="1">
        <text>ATP + protein L-histidine = ADP + protein N-phospho-L-histidine.</text>
        <dbReference type="EC" id="2.7.13.3"/>
    </reaction>
</comment>
<keyword evidence="7" id="KW-0067">ATP-binding</keyword>
<evidence type="ECO:0000256" key="2">
    <source>
        <dbReference type="ARBA" id="ARBA00012438"/>
    </source>
</evidence>
<dbReference type="Gene3D" id="3.30.565.10">
    <property type="entry name" value="Histidine kinase-like ATPase, C-terminal domain"/>
    <property type="match status" value="1"/>
</dbReference>
<dbReference type="SUPFAM" id="SSF55785">
    <property type="entry name" value="PYP-like sensor domain (PAS domain)"/>
    <property type="match status" value="2"/>
</dbReference>
<dbReference type="CDD" id="cd00082">
    <property type="entry name" value="HisKA"/>
    <property type="match status" value="1"/>
</dbReference>
<dbReference type="PANTHER" id="PTHR43065">
    <property type="entry name" value="SENSOR HISTIDINE KINASE"/>
    <property type="match status" value="1"/>
</dbReference>
<dbReference type="InterPro" id="IPR003661">
    <property type="entry name" value="HisK_dim/P_dom"/>
</dbReference>
<dbReference type="NCBIfam" id="TIGR00229">
    <property type="entry name" value="sensory_box"/>
    <property type="match status" value="1"/>
</dbReference>
<dbReference type="EMBL" id="FMJE01000004">
    <property type="protein sequence ID" value="SCM82143.1"/>
    <property type="molecule type" value="Genomic_DNA"/>
</dbReference>
<dbReference type="EC" id="2.7.13.3" evidence="2"/>
<evidence type="ECO:0000259" key="12">
    <source>
        <dbReference type="PROSITE" id="PS50113"/>
    </source>
</evidence>
<feature type="domain" description="PAS" evidence="11">
    <location>
        <begin position="593"/>
        <end position="641"/>
    </location>
</feature>
<dbReference type="Gene3D" id="1.10.287.130">
    <property type="match status" value="1"/>
</dbReference>
<dbReference type="InterPro" id="IPR000014">
    <property type="entry name" value="PAS"/>
</dbReference>
<dbReference type="Pfam" id="PF13426">
    <property type="entry name" value="PAS_9"/>
    <property type="match status" value="1"/>
</dbReference>
<dbReference type="PANTHER" id="PTHR43065:SF46">
    <property type="entry name" value="C4-DICARBOXYLATE TRANSPORT SENSOR PROTEIN DCTB"/>
    <property type="match status" value="1"/>
</dbReference>
<feature type="coiled-coil region" evidence="9">
    <location>
        <begin position="292"/>
        <end position="322"/>
    </location>
</feature>
<evidence type="ECO:0000313" key="13">
    <source>
        <dbReference type="EMBL" id="SCM82143.1"/>
    </source>
</evidence>
<organism evidence="13">
    <name type="scientific">uncultured Sporomusa sp</name>
    <dbReference type="NCBI Taxonomy" id="307249"/>
    <lineage>
        <taxon>Bacteria</taxon>
        <taxon>Bacillati</taxon>
        <taxon>Bacillota</taxon>
        <taxon>Negativicutes</taxon>
        <taxon>Selenomonadales</taxon>
        <taxon>Sporomusaceae</taxon>
        <taxon>Sporomusa</taxon>
        <taxon>environmental samples</taxon>
    </lineage>
</organism>
<feature type="domain" description="PAC" evidence="12">
    <location>
        <begin position="666"/>
        <end position="718"/>
    </location>
</feature>